<feature type="region of interest" description="Disordered" evidence="8">
    <location>
        <begin position="202"/>
        <end position="238"/>
    </location>
</feature>
<evidence type="ECO:0000256" key="4">
    <source>
        <dbReference type="ARBA" id="ARBA00022989"/>
    </source>
</evidence>
<dbReference type="SMART" id="SM00044">
    <property type="entry name" value="CYCc"/>
    <property type="match status" value="1"/>
</dbReference>
<dbReference type="GO" id="GO:0004016">
    <property type="term" value="F:adenylate cyclase activity"/>
    <property type="evidence" value="ECO:0007669"/>
    <property type="project" value="TreeGrafter"/>
</dbReference>
<feature type="region of interest" description="Disordered" evidence="8">
    <location>
        <begin position="1178"/>
        <end position="1214"/>
    </location>
</feature>
<feature type="compositionally biased region" description="Low complexity" evidence="8">
    <location>
        <begin position="567"/>
        <end position="583"/>
    </location>
</feature>
<gene>
    <name evidence="10" type="ORF">HYH03_011807</name>
</gene>
<feature type="region of interest" description="Disordered" evidence="8">
    <location>
        <begin position="553"/>
        <end position="608"/>
    </location>
</feature>
<feature type="compositionally biased region" description="Polar residues" evidence="8">
    <location>
        <begin position="1111"/>
        <end position="1137"/>
    </location>
</feature>
<evidence type="ECO:0000256" key="1">
    <source>
        <dbReference type="ARBA" id="ARBA00004370"/>
    </source>
</evidence>
<evidence type="ECO:0000256" key="2">
    <source>
        <dbReference type="ARBA" id="ARBA00022692"/>
    </source>
</evidence>
<dbReference type="Gene3D" id="3.30.70.1230">
    <property type="entry name" value="Nucleotide cyclase"/>
    <property type="match status" value="1"/>
</dbReference>
<keyword evidence="5" id="KW-0472">Membrane</keyword>
<keyword evidence="3" id="KW-0547">Nucleotide-binding</keyword>
<dbReference type="Proteomes" id="UP000612055">
    <property type="component" value="Unassembled WGS sequence"/>
</dbReference>
<comment type="similarity">
    <text evidence="7">Belongs to the adenylyl cyclase class-4/guanylyl cyclase family.</text>
</comment>
<organism evidence="10 11">
    <name type="scientific">Edaphochlamys debaryana</name>
    <dbReference type="NCBI Taxonomy" id="47281"/>
    <lineage>
        <taxon>Eukaryota</taxon>
        <taxon>Viridiplantae</taxon>
        <taxon>Chlorophyta</taxon>
        <taxon>core chlorophytes</taxon>
        <taxon>Chlorophyceae</taxon>
        <taxon>CS clade</taxon>
        <taxon>Chlamydomonadales</taxon>
        <taxon>Chlamydomonadales incertae sedis</taxon>
        <taxon>Edaphochlamys</taxon>
    </lineage>
</organism>
<proteinExistence type="inferred from homology"/>
<keyword evidence="4" id="KW-1133">Transmembrane helix</keyword>
<feature type="compositionally biased region" description="Polar residues" evidence="8">
    <location>
        <begin position="584"/>
        <end position="595"/>
    </location>
</feature>
<dbReference type="PANTHER" id="PTHR11920:SF335">
    <property type="entry name" value="GUANYLATE CYCLASE"/>
    <property type="match status" value="1"/>
</dbReference>
<dbReference type="InterPro" id="IPR018297">
    <property type="entry name" value="A/G_cyclase_CS"/>
</dbReference>
<name>A0A835XVA5_9CHLO</name>
<dbReference type="GO" id="GO:0000166">
    <property type="term" value="F:nucleotide binding"/>
    <property type="evidence" value="ECO:0007669"/>
    <property type="project" value="UniProtKB-KW"/>
</dbReference>
<feature type="region of interest" description="Disordered" evidence="8">
    <location>
        <begin position="162"/>
        <end position="181"/>
    </location>
</feature>
<accession>A0A835XVA5</accession>
<comment type="caution">
    <text evidence="10">The sequence shown here is derived from an EMBL/GenBank/DDBJ whole genome shotgun (WGS) entry which is preliminary data.</text>
</comment>
<feature type="region of interest" description="Disordered" evidence="8">
    <location>
        <begin position="318"/>
        <end position="342"/>
    </location>
</feature>
<evidence type="ECO:0000256" key="8">
    <source>
        <dbReference type="SAM" id="MobiDB-lite"/>
    </source>
</evidence>
<dbReference type="PROSITE" id="PS50125">
    <property type="entry name" value="GUANYLATE_CYCLASE_2"/>
    <property type="match status" value="1"/>
</dbReference>
<dbReference type="InterPro" id="IPR050401">
    <property type="entry name" value="Cyclic_nucleotide_synthase"/>
</dbReference>
<evidence type="ECO:0000313" key="11">
    <source>
        <dbReference type="Proteomes" id="UP000612055"/>
    </source>
</evidence>
<evidence type="ECO:0000256" key="7">
    <source>
        <dbReference type="RuleBase" id="RU000405"/>
    </source>
</evidence>
<sequence length="1589" mass="159022">MPLAVTTFAVDGGIRHQNAASCSYYGRRTGSNGKLASATAAAWPLRGEGEGDGGGEPSLLRQLFAVDPCKLEDMLGRTLGAAAAQGGVWEGIVRVPASLNPGGPAPASSYAVSTRLPELGAMRTSAQACRGVSGLGPQQGVKKTKNPEPAQRMNLEQILNGDQDHTKPAHSQSRSAAAAAAAADGMDMATAEAGTDPVNIFSTSPMAAATGPSAAAASPPPGPLTPTSTQRGAGLTDTASGCVTVPEGPSVAVVTLPAAAIASGATSTMSSGGNGLAAHPHGPPHTRAHVAMARIGLGASRPSMDSVRMGLAGLWARHGGGGQAGGPAPAQPRKATGRLSLQLAPTWSSMRAFGFGSKRRMSGSKRQSDAAAPASPAGAPAGYSSAASGAASPMASPLPDRSMQVVAAAAVNAEAVATAAEITASGSTRSLASPGPRGRRNSAVSPLQPSLLPAETGGQPTMPGRGRLSLNLFHSFTAASSAARPKTTHERDRASLTEGFASAGGASSAVAGGSLYGSATCAVSGMCTVSTVGDNATEQYTLSLAQLREHTAPAVQEQAADASAPMSAGSWSKASAQQQAQASPGSRVTTASGYNSAARPGSSRKAFTSMNPWATSTWVLFAAEDHPDSGVAAIQGSSGFASGLNRNHRAPSPNSLRDIGPLSPMHPTSSQAPDLALGASAGTHGASGGGTSGGCGGDGVRQISGSWGRGAAGARHILHQSSLPPLPDLPSSLTPSGAVETVRAYGQTAGGEADGGAGDPAAVAAAAAASDTAAASPGWRGATPERLAAALTSTAGVSGADDAVHTDQLKPLPSDVAAASFTGGLLVTAPMPIAAAAAGGAAVPAPSLAPSLPYSTAPNSATGMRPATATGTGMQLPSGGSVSSGPRVMTFATSLRTAPRGPRGSAAAGTSATSYGRAPSGLRSRASVDVASVVSVGACSSRNTQESMIRSAFADGLRPGSEGGRSISANCSGIGPGAGLLAAYIQGTCTPALAHASTASDLTAPDGPTSANARALLASSAPSQAPTPFMRKSRSCVDAKAFLTAGQAGGDSITGMSQVGNAAIRAVWPMAAGSVGKSSNRTGAASDSDSDADLGVMRRKDFVTANRPPTRRQNSITWADEASTANGQQPSSTAHMNTTATAAAASVADAGAATTAGAGAGLRRPPTFLRLASQREELGEGFDEDSSGGPLRASMPPPQSKAAERGAAEGVTPEVAADVDQAEDEERSSAGAGTASGLAWHEVRASAVEDPGSGARYLVVVQKDVTAKVEAERHIAQVSEAEHRLLEQIFPRHVLAYMTEEAFSPAQPEPPAPQPTSAELGPIAAAASPGASATAPCAAYHHLCPATAHLTWRPHVRDCTELATWHPEVTVLFADIQGFTPMCKQLPPTVVMQFLNDLFVRFDAMLDAYGVYKVETIGDCYMVAGGLITEDADGMAAVQEAGADPQQADRVFAYARAMLRSASSVRMPTTGEAVKIRVGIHSGPVVSGVVGTRMPRFCLFGDTINTASRMESTSKPGCVHVSSDTYALLSVRDAGWAPTGGLEVKGKGHMETYLWALPDATAPTASAALASPRVLTPALAGAMGANKLP</sequence>
<evidence type="ECO:0000313" key="10">
    <source>
        <dbReference type="EMBL" id="KAG2489698.1"/>
    </source>
</evidence>
<dbReference type="PANTHER" id="PTHR11920">
    <property type="entry name" value="GUANYLYL CYCLASE"/>
    <property type="match status" value="1"/>
</dbReference>
<feature type="region of interest" description="Disordered" evidence="8">
    <location>
        <begin position="1097"/>
        <end position="1139"/>
    </location>
</feature>
<dbReference type="GO" id="GO:0001653">
    <property type="term" value="F:peptide receptor activity"/>
    <property type="evidence" value="ECO:0007669"/>
    <property type="project" value="TreeGrafter"/>
</dbReference>
<reference evidence="10" key="1">
    <citation type="journal article" date="2020" name="bioRxiv">
        <title>Comparative genomics of Chlamydomonas.</title>
        <authorList>
            <person name="Craig R.J."/>
            <person name="Hasan A.R."/>
            <person name="Ness R.W."/>
            <person name="Keightley P.D."/>
        </authorList>
    </citation>
    <scope>NUCLEOTIDE SEQUENCE</scope>
    <source>
        <strain evidence="10">CCAP 11/70</strain>
    </source>
</reference>
<feature type="compositionally biased region" description="Low complexity" evidence="8">
    <location>
        <begin position="202"/>
        <end position="217"/>
    </location>
</feature>
<feature type="compositionally biased region" description="Low complexity" evidence="8">
    <location>
        <begin position="370"/>
        <end position="398"/>
    </location>
</feature>
<keyword evidence="11" id="KW-1185">Reference proteome</keyword>
<evidence type="ECO:0000259" key="9">
    <source>
        <dbReference type="PROSITE" id="PS50125"/>
    </source>
</evidence>
<dbReference type="OrthoDB" id="60033at2759"/>
<evidence type="ECO:0000256" key="5">
    <source>
        <dbReference type="ARBA" id="ARBA00023136"/>
    </source>
</evidence>
<dbReference type="GO" id="GO:0004383">
    <property type="term" value="F:guanylate cyclase activity"/>
    <property type="evidence" value="ECO:0007669"/>
    <property type="project" value="TreeGrafter"/>
</dbReference>
<dbReference type="GO" id="GO:0005886">
    <property type="term" value="C:plasma membrane"/>
    <property type="evidence" value="ECO:0007669"/>
    <property type="project" value="TreeGrafter"/>
</dbReference>
<dbReference type="GO" id="GO:0035556">
    <property type="term" value="P:intracellular signal transduction"/>
    <property type="evidence" value="ECO:0007669"/>
    <property type="project" value="InterPro"/>
</dbReference>
<dbReference type="CDD" id="cd07302">
    <property type="entry name" value="CHD"/>
    <property type="match status" value="1"/>
</dbReference>
<feature type="region of interest" description="Disordered" evidence="8">
    <location>
        <begin position="358"/>
        <end position="398"/>
    </location>
</feature>
<feature type="region of interest" description="Disordered" evidence="8">
    <location>
        <begin position="422"/>
        <end position="466"/>
    </location>
</feature>
<keyword evidence="2" id="KW-0812">Transmembrane</keyword>
<feature type="region of interest" description="Disordered" evidence="8">
    <location>
        <begin position="859"/>
        <end position="921"/>
    </location>
</feature>
<dbReference type="InterPro" id="IPR001054">
    <property type="entry name" value="A/G_cyclase"/>
</dbReference>
<comment type="subcellular location">
    <subcellularLocation>
        <location evidence="1">Membrane</location>
    </subcellularLocation>
</comment>
<feature type="domain" description="Guanylate cyclase" evidence="9">
    <location>
        <begin position="1370"/>
        <end position="1511"/>
    </location>
</feature>
<evidence type="ECO:0000256" key="3">
    <source>
        <dbReference type="ARBA" id="ARBA00022741"/>
    </source>
</evidence>
<keyword evidence="6 7" id="KW-0456">Lyase</keyword>
<feature type="compositionally biased region" description="Gly residues" evidence="8">
    <location>
        <begin position="685"/>
        <end position="699"/>
    </location>
</feature>
<feature type="region of interest" description="Disordered" evidence="8">
    <location>
        <begin position="642"/>
        <end position="701"/>
    </location>
</feature>
<protein>
    <recommendedName>
        <fullName evidence="9">Guanylate cyclase domain-containing protein</fullName>
    </recommendedName>
</protein>
<feature type="compositionally biased region" description="Low complexity" evidence="8">
    <location>
        <begin position="896"/>
        <end position="914"/>
    </location>
</feature>
<evidence type="ECO:0000256" key="6">
    <source>
        <dbReference type="ARBA" id="ARBA00023239"/>
    </source>
</evidence>
<dbReference type="InterPro" id="IPR029787">
    <property type="entry name" value="Nucleotide_cyclase"/>
</dbReference>
<dbReference type="PROSITE" id="PS00452">
    <property type="entry name" value="GUANYLATE_CYCLASE_1"/>
    <property type="match status" value="1"/>
</dbReference>
<dbReference type="Pfam" id="PF00211">
    <property type="entry name" value="Guanylate_cyc"/>
    <property type="match status" value="1"/>
</dbReference>
<dbReference type="GO" id="GO:0007168">
    <property type="term" value="P:receptor guanylyl cyclase signaling pathway"/>
    <property type="evidence" value="ECO:0007669"/>
    <property type="project" value="TreeGrafter"/>
</dbReference>
<dbReference type="SUPFAM" id="SSF55073">
    <property type="entry name" value="Nucleotide cyclase"/>
    <property type="match status" value="1"/>
</dbReference>
<dbReference type="EMBL" id="JAEHOE010000070">
    <property type="protein sequence ID" value="KAG2489698.1"/>
    <property type="molecule type" value="Genomic_DNA"/>
</dbReference>